<dbReference type="STRING" id="459349.CLOAM1650"/>
<reference evidence="6 7" key="1">
    <citation type="journal article" date="2008" name="J. Bacteriol.">
        <title>'Candidatus Cloacamonas acidaminovorans': genome sequence reconstruction provides a first glimpse of a new bacterial division.</title>
        <authorList>
            <person name="Pelletier E."/>
            <person name="Kreimeyer A."/>
            <person name="Bocs S."/>
            <person name="Rouy Z."/>
            <person name="Gyapay G."/>
            <person name="Chouari R."/>
            <person name="Riviere D."/>
            <person name="Ganesan A."/>
            <person name="Daegelen P."/>
            <person name="Sghir A."/>
            <person name="Cohen G.N."/>
            <person name="Medigue C."/>
            <person name="Weissenbach J."/>
            <person name="Le Paslier D."/>
        </authorList>
    </citation>
    <scope>NUCLEOTIDE SEQUENCE [LARGE SCALE GENOMIC DNA]</scope>
    <source>
        <strain evidence="7">Evry</strain>
    </source>
</reference>
<feature type="site" description="Important for autoinhibition of adenylyltransferase activity" evidence="4">
    <location>
        <position position="62"/>
    </location>
</feature>
<feature type="binding site" evidence="1">
    <location>
        <position position="62"/>
    </location>
    <ligand>
        <name>ATP</name>
        <dbReference type="ChEBI" id="CHEBI:30616"/>
    </ligand>
</feature>
<gene>
    <name evidence="6" type="ordered locus">CLOAM1650</name>
</gene>
<dbReference type="Proteomes" id="UP000002019">
    <property type="component" value="Chromosome"/>
</dbReference>
<feature type="binding site" evidence="3">
    <location>
        <begin position="240"/>
        <end position="241"/>
    </location>
    <ligand>
        <name>ATP</name>
        <dbReference type="ChEBI" id="CHEBI:30616"/>
    </ligand>
</feature>
<name>B0VFP9_CLOAI</name>
<evidence type="ECO:0000256" key="3">
    <source>
        <dbReference type="PIRSR" id="PIRSR640198-2"/>
    </source>
</evidence>
<organism evidence="6 7">
    <name type="scientific">Cloacimonas acidaminovorans (strain Evry)</name>
    <dbReference type="NCBI Taxonomy" id="459349"/>
    <lineage>
        <taxon>Bacteria</taxon>
        <taxon>Pseudomonadati</taxon>
        <taxon>Candidatus Cloacimonadota</taxon>
        <taxon>Candidatus Cloacimonadia</taxon>
        <taxon>Candidatus Cloacimonadales</taxon>
        <taxon>Candidatus Cloacimonadaceae</taxon>
        <taxon>Candidatus Cloacimonas</taxon>
    </lineage>
</organism>
<dbReference type="SUPFAM" id="SSF140931">
    <property type="entry name" value="Fic-like"/>
    <property type="match status" value="1"/>
</dbReference>
<feature type="active site" evidence="2">
    <location>
        <position position="198"/>
    </location>
</feature>
<dbReference type="EMBL" id="CU466930">
    <property type="protein sequence ID" value="CAO81486.1"/>
    <property type="molecule type" value="Genomic_DNA"/>
</dbReference>
<evidence type="ECO:0000313" key="6">
    <source>
        <dbReference type="EMBL" id="CAO81486.1"/>
    </source>
</evidence>
<feature type="domain" description="Fido" evidence="5">
    <location>
        <begin position="112"/>
        <end position="262"/>
    </location>
</feature>
<feature type="binding site" evidence="3">
    <location>
        <begin position="202"/>
        <end position="209"/>
    </location>
    <ligand>
        <name>ATP</name>
        <dbReference type="ChEBI" id="CHEBI:30616"/>
    </ligand>
</feature>
<dbReference type="InterPro" id="IPR025758">
    <property type="entry name" value="Fic/DOC_N"/>
</dbReference>
<dbReference type="RefSeq" id="WP_015425344.1">
    <property type="nucleotide sequence ID" value="NC_020449.1"/>
</dbReference>
<dbReference type="PANTHER" id="PTHR13504">
    <property type="entry name" value="FIDO DOMAIN-CONTAINING PROTEIN DDB_G0283145"/>
    <property type="match status" value="1"/>
</dbReference>
<dbReference type="HOGENOM" id="CLU_047250_1_1_0"/>
<dbReference type="eggNOG" id="COG3177">
    <property type="taxonomic scope" value="Bacteria"/>
</dbReference>
<dbReference type="Pfam" id="PF13784">
    <property type="entry name" value="Fic_N"/>
    <property type="match status" value="1"/>
</dbReference>
<evidence type="ECO:0000313" key="7">
    <source>
        <dbReference type="Proteomes" id="UP000002019"/>
    </source>
</evidence>
<feature type="binding site" evidence="1">
    <location>
        <position position="198"/>
    </location>
    <ligand>
        <name>ATP</name>
        <dbReference type="ChEBI" id="CHEBI:30616"/>
    </ligand>
</feature>
<dbReference type="OrthoDB" id="9807853at2"/>
<dbReference type="AlphaFoldDB" id="B0VFP9"/>
<keyword evidence="7" id="KW-1185">Reference proteome</keyword>
<dbReference type="InterPro" id="IPR036597">
    <property type="entry name" value="Fido-like_dom_sf"/>
</dbReference>
<evidence type="ECO:0000256" key="2">
    <source>
        <dbReference type="PIRSR" id="PIRSR640198-1"/>
    </source>
</evidence>
<proteinExistence type="predicted"/>
<dbReference type="KEGG" id="caci:CLOAM1650"/>
<protein>
    <submittedName>
        <fullName evidence="6">Filamentation induced by cAMP protein Fic</fullName>
    </submittedName>
</protein>
<dbReference type="PROSITE" id="PS51459">
    <property type="entry name" value="FIDO"/>
    <property type="match status" value="1"/>
</dbReference>
<dbReference type="Gene3D" id="1.10.3290.10">
    <property type="entry name" value="Fido-like domain"/>
    <property type="match status" value="1"/>
</dbReference>
<dbReference type="GO" id="GO:0005524">
    <property type="term" value="F:ATP binding"/>
    <property type="evidence" value="ECO:0007669"/>
    <property type="project" value="UniProtKB-KW"/>
</dbReference>
<feature type="binding site" evidence="1">
    <location>
        <begin position="203"/>
        <end position="209"/>
    </location>
    <ligand>
        <name>ATP</name>
        <dbReference type="ChEBI" id="CHEBI:30616"/>
    </ligand>
</feature>
<dbReference type="Pfam" id="PF02661">
    <property type="entry name" value="Fic"/>
    <property type="match status" value="1"/>
</dbReference>
<evidence type="ECO:0000256" key="4">
    <source>
        <dbReference type="PIRSR" id="PIRSR640198-3"/>
    </source>
</evidence>
<dbReference type="PANTHER" id="PTHR13504:SF38">
    <property type="entry name" value="FIDO DOMAIN-CONTAINING PROTEIN"/>
    <property type="match status" value="1"/>
</dbReference>
<evidence type="ECO:0000259" key="5">
    <source>
        <dbReference type="PROSITE" id="PS51459"/>
    </source>
</evidence>
<dbReference type="InterPro" id="IPR040198">
    <property type="entry name" value="Fido_containing"/>
</dbReference>
<evidence type="ECO:0000256" key="1">
    <source>
        <dbReference type="PIRSR" id="PIRSR038925-1"/>
    </source>
</evidence>
<accession>B0VFP9</accession>
<dbReference type="InterPro" id="IPR003812">
    <property type="entry name" value="Fido"/>
</dbReference>
<keyword evidence="1" id="KW-0067">ATP-binding</keyword>
<dbReference type="InterPro" id="IPR026287">
    <property type="entry name" value="SoFic-like"/>
</dbReference>
<keyword evidence="1" id="KW-0547">Nucleotide-binding</keyword>
<sequence>MKPFKPEKLPLSCIDWERQISFISQAHNLLGKYEGMLQTMVNPNLLLSPLTTQEAVLSSKIEGTQATLDEVLRYEANPKMTLSPEKNADIQEILNYRKAISYAVERLKSIPLSLNLIKDVHSILMNSVRGMNKTPGEFRKVQNYIGPPGADISQATYIPPSPEEVMPAMDNLEKYIHYEEKDTIVQLAIIKAQFEIIHPFLDGNGRIGRILIPLFLFYKNIISKPVFYLSTYLEKHRDEYYQHLNNVTAKNDWNGWISFFLKAVIEQAKMNIEKAGAIQNLYDQMKITIPEITGSKYSMQLTEALFISPLFSINGLSIASMIPKATIIRIVNILKNKKIVIEIQKSRGPMPGLFMFKALYNIVK</sequence>
<dbReference type="PIRSF" id="PIRSF038925">
    <property type="entry name" value="AMP-prot_trans"/>
    <property type="match status" value="1"/>
</dbReference>
<feature type="binding site" evidence="1">
    <location>
        <position position="240"/>
    </location>
    <ligand>
        <name>ATP</name>
        <dbReference type="ChEBI" id="CHEBI:30616"/>
    </ligand>
</feature>